<keyword evidence="6 8" id="KW-0342">GTP-binding</keyword>
<proteinExistence type="inferred from homology"/>
<keyword evidence="11" id="KW-1185">Reference proteome</keyword>
<dbReference type="Gene3D" id="3.90.550.10">
    <property type="entry name" value="Spore Coat Polysaccharide Biosynthesis Protein SpsA, Chain A"/>
    <property type="match status" value="1"/>
</dbReference>
<dbReference type="Pfam" id="PF12804">
    <property type="entry name" value="NTP_transf_3"/>
    <property type="match status" value="1"/>
</dbReference>
<feature type="binding site" evidence="8">
    <location>
        <position position="33"/>
    </location>
    <ligand>
        <name>GTP</name>
        <dbReference type="ChEBI" id="CHEBI:37565"/>
    </ligand>
</feature>
<evidence type="ECO:0000256" key="8">
    <source>
        <dbReference type="HAMAP-Rule" id="MF_00316"/>
    </source>
</evidence>
<organism evidence="10 11">
    <name type="scientific">Thalassobacillus hwangdonensis</name>
    <dbReference type="NCBI Taxonomy" id="546108"/>
    <lineage>
        <taxon>Bacteria</taxon>
        <taxon>Bacillati</taxon>
        <taxon>Bacillota</taxon>
        <taxon>Bacilli</taxon>
        <taxon>Bacillales</taxon>
        <taxon>Bacillaceae</taxon>
        <taxon>Thalassobacillus</taxon>
    </lineage>
</organism>
<comment type="caution">
    <text evidence="8">Lacks conserved residue(s) required for the propagation of feature annotation.</text>
</comment>
<evidence type="ECO:0000256" key="4">
    <source>
        <dbReference type="ARBA" id="ARBA00022741"/>
    </source>
</evidence>
<comment type="caution">
    <text evidence="10">The sequence shown here is derived from an EMBL/GenBank/DDBJ whole genome shotgun (WGS) entry which is preliminary data.</text>
</comment>
<dbReference type="CDD" id="cd02503">
    <property type="entry name" value="MobA"/>
    <property type="match status" value="1"/>
</dbReference>
<keyword evidence="1 8" id="KW-0963">Cytoplasm</keyword>
<keyword evidence="3 8" id="KW-0479">Metal-binding</keyword>
<dbReference type="EMBL" id="JBHTKL010000001">
    <property type="protein sequence ID" value="MFD1018421.1"/>
    <property type="molecule type" value="Genomic_DNA"/>
</dbReference>
<dbReference type="InterPro" id="IPR013482">
    <property type="entry name" value="Molybde_CF_guanTrfase"/>
</dbReference>
<dbReference type="EC" id="2.7.7.77" evidence="8"/>
<feature type="binding site" evidence="8">
    <location>
        <position position="107"/>
    </location>
    <ligand>
        <name>GTP</name>
        <dbReference type="ChEBI" id="CHEBI:37565"/>
    </ligand>
</feature>
<accession>A0ABW3KX24</accession>
<keyword evidence="10" id="KW-0548">Nucleotidyltransferase</keyword>
<dbReference type="Proteomes" id="UP001596990">
    <property type="component" value="Unassembled WGS sequence"/>
</dbReference>
<comment type="cofactor">
    <cofactor evidence="8">
        <name>Mg(2+)</name>
        <dbReference type="ChEBI" id="CHEBI:18420"/>
    </cofactor>
</comment>
<keyword evidence="5 8" id="KW-0460">Magnesium</keyword>
<feature type="binding site" evidence="8">
    <location>
        <position position="107"/>
    </location>
    <ligand>
        <name>Mg(2+)</name>
        <dbReference type="ChEBI" id="CHEBI:18420"/>
    </ligand>
</feature>
<evidence type="ECO:0000256" key="5">
    <source>
        <dbReference type="ARBA" id="ARBA00022842"/>
    </source>
</evidence>
<comment type="subcellular location">
    <subcellularLocation>
        <location evidence="8">Cytoplasm</location>
    </subcellularLocation>
</comment>
<keyword evidence="2 8" id="KW-0808">Transferase</keyword>
<comment type="catalytic activity">
    <reaction evidence="8">
        <text>Mo-molybdopterin + GTP + H(+) = Mo-molybdopterin guanine dinucleotide + diphosphate</text>
        <dbReference type="Rhea" id="RHEA:34243"/>
        <dbReference type="ChEBI" id="CHEBI:15378"/>
        <dbReference type="ChEBI" id="CHEBI:33019"/>
        <dbReference type="ChEBI" id="CHEBI:37565"/>
        <dbReference type="ChEBI" id="CHEBI:71302"/>
        <dbReference type="ChEBI" id="CHEBI:71310"/>
        <dbReference type="EC" id="2.7.7.77"/>
    </reaction>
</comment>
<sequence>MTIITGRMIVSDPLHWCGIILAGGQSSRMGRNKAFLELEGKPVIEHVIDKMRACTDDLILITNDPEEYDHLGIQTACDVFPHQGPLAGIHAGMKNKEAEGYVVTACDTPYISVSIYQLLKASLVDNDIVIPTYAGRSHPLSGVYRRNLAQEIECLMEEGKRSMKALYEEGHTVYMDDFNGIDTEEVDLHFFNMNHPEDYDYAKSIKKRGKEQRQLNVNMIR</sequence>
<comment type="similarity">
    <text evidence="8">Belongs to the MobA family.</text>
</comment>
<feature type="binding site" evidence="8">
    <location>
        <position position="78"/>
    </location>
    <ligand>
        <name>GTP</name>
        <dbReference type="ChEBI" id="CHEBI:37565"/>
    </ligand>
</feature>
<dbReference type="PANTHER" id="PTHR19136:SF81">
    <property type="entry name" value="MOLYBDENUM COFACTOR GUANYLYLTRANSFERASE"/>
    <property type="match status" value="1"/>
</dbReference>
<evidence type="ECO:0000259" key="9">
    <source>
        <dbReference type="Pfam" id="PF12804"/>
    </source>
</evidence>
<evidence type="ECO:0000256" key="1">
    <source>
        <dbReference type="ARBA" id="ARBA00022490"/>
    </source>
</evidence>
<evidence type="ECO:0000313" key="11">
    <source>
        <dbReference type="Proteomes" id="UP001596990"/>
    </source>
</evidence>
<evidence type="ECO:0000256" key="7">
    <source>
        <dbReference type="ARBA" id="ARBA00023150"/>
    </source>
</evidence>
<dbReference type="SUPFAM" id="SSF53448">
    <property type="entry name" value="Nucleotide-diphospho-sugar transferases"/>
    <property type="match status" value="1"/>
</dbReference>
<keyword evidence="7 8" id="KW-0501">Molybdenum cofactor biosynthesis</keyword>
<reference evidence="11" key="1">
    <citation type="journal article" date="2019" name="Int. J. Syst. Evol. Microbiol.">
        <title>The Global Catalogue of Microorganisms (GCM) 10K type strain sequencing project: providing services to taxonomists for standard genome sequencing and annotation.</title>
        <authorList>
            <consortium name="The Broad Institute Genomics Platform"/>
            <consortium name="The Broad Institute Genome Sequencing Center for Infectious Disease"/>
            <person name="Wu L."/>
            <person name="Ma J."/>
        </authorList>
    </citation>
    <scope>NUCLEOTIDE SEQUENCE [LARGE SCALE GENOMIC DNA]</scope>
    <source>
        <strain evidence="11">CCUG 56607</strain>
    </source>
</reference>
<feature type="binding site" evidence="8">
    <location>
        <begin position="21"/>
        <end position="23"/>
    </location>
    <ligand>
        <name>GTP</name>
        <dbReference type="ChEBI" id="CHEBI:37565"/>
    </ligand>
</feature>
<gene>
    <name evidence="8" type="primary">mobA</name>
    <name evidence="10" type="ORF">ACFQ2J_04325</name>
</gene>
<dbReference type="HAMAP" id="MF_00316">
    <property type="entry name" value="MobA"/>
    <property type="match status" value="1"/>
</dbReference>
<dbReference type="InterPro" id="IPR025877">
    <property type="entry name" value="MobA-like_NTP_Trfase"/>
</dbReference>
<dbReference type="InterPro" id="IPR029044">
    <property type="entry name" value="Nucleotide-diphossugar_trans"/>
</dbReference>
<evidence type="ECO:0000256" key="6">
    <source>
        <dbReference type="ARBA" id="ARBA00023134"/>
    </source>
</evidence>
<dbReference type="PANTHER" id="PTHR19136">
    <property type="entry name" value="MOLYBDENUM COFACTOR GUANYLYLTRANSFERASE"/>
    <property type="match status" value="1"/>
</dbReference>
<name>A0ABW3KX24_9BACI</name>
<comment type="domain">
    <text evidence="8">The N-terminal domain determines nucleotide recognition and specific binding, while the C-terminal domain determines the specific binding to the target protein.</text>
</comment>
<dbReference type="GO" id="GO:0016779">
    <property type="term" value="F:nucleotidyltransferase activity"/>
    <property type="evidence" value="ECO:0007669"/>
    <property type="project" value="UniProtKB-KW"/>
</dbReference>
<keyword evidence="4 8" id="KW-0547">Nucleotide-binding</keyword>
<evidence type="ECO:0000256" key="3">
    <source>
        <dbReference type="ARBA" id="ARBA00022723"/>
    </source>
</evidence>
<evidence type="ECO:0000313" key="10">
    <source>
        <dbReference type="EMBL" id="MFD1018421.1"/>
    </source>
</evidence>
<feature type="domain" description="MobA-like NTP transferase" evidence="9">
    <location>
        <begin position="18"/>
        <end position="169"/>
    </location>
</feature>
<comment type="function">
    <text evidence="8">Transfers a GMP moiety from GTP to Mo-molybdopterin (Mo-MPT) cofactor (Moco or molybdenum cofactor) to form Mo-molybdopterin guanine dinucleotide (Mo-MGD) cofactor.</text>
</comment>
<evidence type="ECO:0000256" key="2">
    <source>
        <dbReference type="ARBA" id="ARBA00022679"/>
    </source>
</evidence>
<protein>
    <recommendedName>
        <fullName evidence="8">Probable molybdenum cofactor guanylyltransferase</fullName>
        <shortName evidence="8">MoCo guanylyltransferase</shortName>
        <ecNumber evidence="8">2.7.7.77</ecNumber>
    </recommendedName>
    <alternativeName>
        <fullName evidence="8">GTP:molybdopterin guanylyltransferase</fullName>
    </alternativeName>
    <alternativeName>
        <fullName evidence="8">Mo-MPT guanylyltransferase</fullName>
    </alternativeName>
    <alternativeName>
        <fullName evidence="8">Molybdopterin guanylyltransferase</fullName>
    </alternativeName>
    <alternativeName>
        <fullName evidence="8">Molybdopterin-guanine dinucleotide synthase</fullName>
        <shortName evidence="8">MGD synthase</shortName>
    </alternativeName>
</protein>